<comment type="caution">
    <text evidence="1">The sequence shown here is derived from an EMBL/GenBank/DDBJ whole genome shotgun (WGS) entry which is preliminary data.</text>
</comment>
<dbReference type="OrthoDB" id="282513at2759"/>
<dbReference type="AlphaFoldDB" id="A0A8S1SB68"/>
<dbReference type="Proteomes" id="UP000683925">
    <property type="component" value="Unassembled WGS sequence"/>
</dbReference>
<organism evidence="1 2">
    <name type="scientific">Paramecium octaurelia</name>
    <dbReference type="NCBI Taxonomy" id="43137"/>
    <lineage>
        <taxon>Eukaryota</taxon>
        <taxon>Sar</taxon>
        <taxon>Alveolata</taxon>
        <taxon>Ciliophora</taxon>
        <taxon>Intramacronucleata</taxon>
        <taxon>Oligohymenophorea</taxon>
        <taxon>Peniculida</taxon>
        <taxon>Parameciidae</taxon>
        <taxon>Paramecium</taxon>
    </lineage>
</organism>
<proteinExistence type="predicted"/>
<dbReference type="EMBL" id="CAJJDP010000006">
    <property type="protein sequence ID" value="CAD8136124.1"/>
    <property type="molecule type" value="Genomic_DNA"/>
</dbReference>
<accession>A0A8S1SB68</accession>
<keyword evidence="2" id="KW-1185">Reference proteome</keyword>
<evidence type="ECO:0000313" key="1">
    <source>
        <dbReference type="EMBL" id="CAD8136124.1"/>
    </source>
</evidence>
<name>A0A8S1SB68_PAROT</name>
<reference evidence="1" key="1">
    <citation type="submission" date="2021-01" db="EMBL/GenBank/DDBJ databases">
        <authorList>
            <consortium name="Genoscope - CEA"/>
            <person name="William W."/>
        </authorList>
    </citation>
    <scope>NUCLEOTIDE SEQUENCE</scope>
</reference>
<evidence type="ECO:0000313" key="2">
    <source>
        <dbReference type="Proteomes" id="UP000683925"/>
    </source>
</evidence>
<gene>
    <name evidence="1" type="ORF">POCTA_138.1.T0070224</name>
</gene>
<protein>
    <submittedName>
        <fullName evidence="1">Uncharacterized protein</fullName>
    </submittedName>
</protein>
<dbReference type="OMA" id="GESECYN"/>
<sequence>MFFELVFLFGIIVGEEIVYSVSSACRCQQIQSEADCNFKCKWNTDKQKCYDKKCYEIMDEEACFSRDCNYIDGQCQNLDSCSDIQVKFFCNSSSKCIYDDSTQSCRDEITQELNCDSFFTQNTCQNNVDSSNNYCIWIAGDVDEGYVQIPGHDYGSCKSYPFQTCDSANLVFNPKELCERNRISCRWLNDSCQQMDCLYFGSDEQQCRNNFASIKNGDKTLLCSWNAETKQCENGFDVSTLGESECYNENTLFQLTFDDQKKQCTKCPGVGMIVMCSLLIQLIFS</sequence>